<accession>A0A6A8GKB6</accession>
<proteinExistence type="predicted"/>
<keyword evidence="2" id="KW-0812">Transmembrane</keyword>
<feature type="region of interest" description="Disordered" evidence="1">
    <location>
        <begin position="21"/>
        <end position="40"/>
    </location>
</feature>
<dbReference type="Pfam" id="PF24035">
    <property type="entry name" value="DUF7344"/>
    <property type="match status" value="1"/>
</dbReference>
<feature type="transmembrane region" description="Helical" evidence="2">
    <location>
        <begin position="190"/>
        <end position="210"/>
    </location>
</feature>
<protein>
    <recommendedName>
        <fullName evidence="3">DUF7344 domain-containing protein</fullName>
    </recommendedName>
</protein>
<feature type="transmembrane region" description="Helical" evidence="2">
    <location>
        <begin position="162"/>
        <end position="184"/>
    </location>
</feature>
<dbReference type="EMBL" id="WKJO01000002">
    <property type="protein sequence ID" value="MRX23456.1"/>
    <property type="molecule type" value="Genomic_DNA"/>
</dbReference>
<sequence length="221" mass="24219">MKLRNVLGSPDDELRFAIEARRRPSPDRAQSDTEPDGRATVGDFSLDTTFEILMNRRRRDTLEYLLVHGGRSTLSDLAEHIAALENGIDVDQLSSDQRKRVYIGLYQCHLPRMDQANVVDFDKNRGTVVLRDEAEQLVKYLHHGQVHGDDSATDAELVRGTAVSAAIAAVVGAVGLRLFALVGGLPVESVTALVIGAMLVVAVVGARATILGRRVVHDHHW</sequence>
<dbReference type="InterPro" id="IPR055768">
    <property type="entry name" value="DUF7344"/>
</dbReference>
<dbReference type="AlphaFoldDB" id="A0A6A8GKB6"/>
<keyword evidence="5" id="KW-1185">Reference proteome</keyword>
<evidence type="ECO:0000313" key="5">
    <source>
        <dbReference type="Proteomes" id="UP000439022"/>
    </source>
</evidence>
<comment type="caution">
    <text evidence="4">The sequence shown here is derived from an EMBL/GenBank/DDBJ whole genome shotgun (WGS) entry which is preliminary data.</text>
</comment>
<keyword evidence="2" id="KW-1133">Transmembrane helix</keyword>
<gene>
    <name evidence="4" type="ORF">GJR96_16015</name>
</gene>
<dbReference type="RefSeq" id="WP_151164326.1">
    <property type="nucleotide sequence ID" value="NZ_WKJO01000002.1"/>
</dbReference>
<evidence type="ECO:0000259" key="3">
    <source>
        <dbReference type="Pfam" id="PF24035"/>
    </source>
</evidence>
<organism evidence="4 5">
    <name type="scientific">Haloferax litoreum</name>
    <dbReference type="NCBI Taxonomy" id="2666140"/>
    <lineage>
        <taxon>Archaea</taxon>
        <taxon>Methanobacteriati</taxon>
        <taxon>Methanobacteriota</taxon>
        <taxon>Stenosarchaea group</taxon>
        <taxon>Halobacteria</taxon>
        <taxon>Halobacteriales</taxon>
        <taxon>Haloferacaceae</taxon>
        <taxon>Haloferax</taxon>
    </lineage>
</organism>
<feature type="compositionally biased region" description="Basic and acidic residues" evidence="1">
    <location>
        <begin position="21"/>
        <end position="37"/>
    </location>
</feature>
<evidence type="ECO:0000313" key="4">
    <source>
        <dbReference type="EMBL" id="MRX23456.1"/>
    </source>
</evidence>
<keyword evidence="2" id="KW-0472">Membrane</keyword>
<dbReference type="Proteomes" id="UP000439022">
    <property type="component" value="Unassembled WGS sequence"/>
</dbReference>
<evidence type="ECO:0000256" key="1">
    <source>
        <dbReference type="SAM" id="MobiDB-lite"/>
    </source>
</evidence>
<evidence type="ECO:0000256" key="2">
    <source>
        <dbReference type="SAM" id="Phobius"/>
    </source>
</evidence>
<name>A0A6A8GKB6_9EURY</name>
<reference evidence="4 5" key="1">
    <citation type="submission" date="2019-11" db="EMBL/GenBank/DDBJ databases">
        <title>Whole genome sequence of Haloferax sp. MBLA0076.</title>
        <authorList>
            <person name="Seo M.-J."/>
            <person name="Cho E.-S."/>
        </authorList>
    </citation>
    <scope>NUCLEOTIDE SEQUENCE [LARGE SCALE GENOMIC DNA]</scope>
    <source>
        <strain evidence="4 5">MBLA0076</strain>
    </source>
</reference>
<feature type="domain" description="DUF7344" evidence="3">
    <location>
        <begin position="50"/>
        <end position="128"/>
    </location>
</feature>